<evidence type="ECO:0000313" key="3">
    <source>
        <dbReference type="Proteomes" id="UP000230407"/>
    </source>
</evidence>
<gene>
    <name evidence="2" type="ORF">CUT44_23165</name>
</gene>
<dbReference type="NCBIfam" id="NF038047">
    <property type="entry name" value="not_Tcp10"/>
    <property type="match status" value="1"/>
</dbReference>
<reference evidence="2 3" key="1">
    <citation type="submission" date="2017-11" db="EMBL/GenBank/DDBJ databases">
        <title>Streptomyces carmine sp. nov., a novel actinomycete isolated from Sophora alopecuroides in Xinjiang, China.</title>
        <authorList>
            <person name="Wang Y."/>
            <person name="Luo X."/>
            <person name="Wan C."/>
            <person name="Zhang L."/>
        </authorList>
    </citation>
    <scope>NUCLEOTIDE SEQUENCE [LARGE SCALE GENOMIC DNA]</scope>
    <source>
        <strain evidence="2 3">TRM SA0054</strain>
    </source>
</reference>
<name>A0A2M8LU71_9ACTN</name>
<feature type="compositionally biased region" description="Basic and acidic residues" evidence="1">
    <location>
        <begin position="454"/>
        <end position="596"/>
    </location>
</feature>
<evidence type="ECO:0000313" key="2">
    <source>
        <dbReference type="EMBL" id="PJE95502.1"/>
    </source>
</evidence>
<feature type="compositionally biased region" description="Basic and acidic residues" evidence="1">
    <location>
        <begin position="614"/>
        <end position="785"/>
    </location>
</feature>
<evidence type="ECO:0008006" key="4">
    <source>
        <dbReference type="Google" id="ProtNLM"/>
    </source>
</evidence>
<feature type="compositionally biased region" description="Low complexity" evidence="1">
    <location>
        <begin position="597"/>
        <end position="613"/>
    </location>
</feature>
<feature type="compositionally biased region" description="Gly residues" evidence="1">
    <location>
        <begin position="1034"/>
        <end position="1048"/>
    </location>
</feature>
<feature type="region of interest" description="Disordered" evidence="1">
    <location>
        <begin position="1011"/>
        <end position="1139"/>
    </location>
</feature>
<proteinExistence type="predicted"/>
<dbReference type="AlphaFoldDB" id="A0A2M8LU71"/>
<accession>A0A2M8LU71</accession>
<dbReference type="EMBL" id="PGGW01000065">
    <property type="protein sequence ID" value="PJE95502.1"/>
    <property type="molecule type" value="Genomic_DNA"/>
</dbReference>
<keyword evidence="3" id="KW-1185">Reference proteome</keyword>
<feature type="compositionally biased region" description="Basic and acidic residues" evidence="1">
    <location>
        <begin position="908"/>
        <end position="936"/>
    </location>
</feature>
<evidence type="ECO:0000256" key="1">
    <source>
        <dbReference type="SAM" id="MobiDB-lite"/>
    </source>
</evidence>
<protein>
    <recommendedName>
        <fullName evidence="4">Microtubule/TRAF3 and DISC1 binding protein</fullName>
    </recommendedName>
</protein>
<sequence>MSSENDFNNNDDYWKMAVDMLTGYVLPPRNTLFEELKGNEDIPLMHVRLHKVGGSDSGNQSGFYSVIGWRKQNTDLIIPFMKPSGDQAEDVAAGRSLSHYYAYITILGTINEKIPSGEDILAGVELTSKVLKDGGGWNKEGEHVKWSTKPMTQYINGSVLALQHLRDNYTTVGFSNRGLDVGDKDYVDLTSFTDTAKAFERAVKFFQDSATTVEGWEKKEIGEGSESWAGTGASIFRELIEKLARNYSGYVKQLGEGAEGTQTTEVTIDGYAVSTAPGRALARLQQTILTEVNNLITAWNAWSAVRSPQRWLYDLLEKATDELFTNQYEKIDFESSYTAHYGGGSTTYTYVVAKSEFKNSIYIHGEPYGPPDDMATWKKIGEKAVKGWEEAADAHLNEISATAIKNIAQAFDDAKNSFAPELTDRDKRSLSDIAAKEQAAKEKKDNEEFLKKQKEDYEKDRAAAQAEQDKRRKEYEEDRAAAKAAQEEAQRQAQQDREEAKRQAEEDRAAAKAAQEEAQRQAQQDREEAKAEQKKAQEEARAAQEEARNEAKAAQEEAQRQAQQDREEAKAAQEEARQRAEQDREEAKAEQDKQRQEAQNQQALAAQFAAQQRAESKAEQERQRKQSEEDRAAAKAEQEKEKAEAKAAQEEAQRQAQQDREEAKAEQEKEKAEAKAAQEEARNEAKAAQEEAQRQAQQDREEAKAAQEKEKAEAKAAQEEARNEAKAAQEEAQRQAQQDREEARAAQEEARNEARAAQEEARSEAEKEREEAKATQEELRREALKEQAQARYEAEQAKNDAQEQFQREQNEVRAERDAAEREANEREAEARREYEQAKEAAEEQREQARTDAEAERAEARAEYERQLDEGRVSQEEARAQYEDRLAEIDRTEAEAIAAADEAQNQARAEYEQEKEAAREARQEARAEAEEARRDARARYDERMAEIQAEQDRLNGGDKNIGELIQQRLADLPPVPEPGVPVGAGVNSPYSAAFSDNLYGSDAPAAALGREDAAVGAGSSQPGAPGAPMMPPMMGGMGGAGAAGGGSSGERGRQVLDTSIARPVRAAGGPGVDEEHRVAPRGTQTTSSGMPFMPPMGGPMGGGNGGQQTESSDRERTTWLAEDEDVWGTDEGGAPQALGR</sequence>
<feature type="region of interest" description="Disordered" evidence="1">
    <location>
        <begin position="454"/>
        <end position="880"/>
    </location>
</feature>
<dbReference type="RefSeq" id="WP_100203864.1">
    <property type="nucleotide sequence ID" value="NZ_PGGW01000065.1"/>
</dbReference>
<comment type="caution">
    <text evidence="2">The sequence shown here is derived from an EMBL/GenBank/DDBJ whole genome shotgun (WGS) entry which is preliminary data.</text>
</comment>
<feature type="region of interest" description="Disordered" evidence="1">
    <location>
        <begin position="899"/>
        <end position="936"/>
    </location>
</feature>
<feature type="compositionally biased region" description="Low complexity" evidence="1">
    <location>
        <begin position="1013"/>
        <end position="1026"/>
    </location>
</feature>
<feature type="compositionally biased region" description="Basic and acidic residues" evidence="1">
    <location>
        <begin position="792"/>
        <end position="880"/>
    </location>
</feature>
<dbReference type="Proteomes" id="UP000230407">
    <property type="component" value="Unassembled WGS sequence"/>
</dbReference>
<organism evidence="2 3">
    <name type="scientific">Streptomyces carminius</name>
    <dbReference type="NCBI Taxonomy" id="2665496"/>
    <lineage>
        <taxon>Bacteria</taxon>
        <taxon>Bacillati</taxon>
        <taxon>Actinomycetota</taxon>
        <taxon>Actinomycetes</taxon>
        <taxon>Kitasatosporales</taxon>
        <taxon>Streptomycetaceae</taxon>
        <taxon>Streptomyces</taxon>
    </lineage>
</organism>